<evidence type="ECO:0000313" key="1">
    <source>
        <dbReference type="EMBL" id="ADK81461.1"/>
    </source>
</evidence>
<keyword evidence="2" id="KW-1185">Reference proteome</keyword>
<dbReference type="eggNOG" id="COG1474">
    <property type="taxonomic scope" value="Bacteria"/>
</dbReference>
<dbReference type="InterPro" id="IPR027417">
    <property type="entry name" value="P-loop_NTPase"/>
</dbReference>
<evidence type="ECO:0000313" key="2">
    <source>
        <dbReference type="Proteomes" id="UP000002318"/>
    </source>
</evidence>
<dbReference type="Gene3D" id="1.25.40.10">
    <property type="entry name" value="Tetratricopeptide repeat domain"/>
    <property type="match status" value="1"/>
</dbReference>
<dbReference type="HOGENOM" id="CLU_305215_0_0_12"/>
<protein>
    <submittedName>
        <fullName evidence="1">Uncharacterized protein</fullName>
    </submittedName>
</protein>
<accession>E1R1T5</accession>
<reference evidence="1 2" key="1">
    <citation type="journal article" date="2010" name="Stand. Genomic Sci.">
        <title>Complete genome sequence of Spirochaeta smaragdinae type strain (SEBR 4228).</title>
        <authorList>
            <person name="Mavromatis K."/>
            <person name="Yasawong M."/>
            <person name="Chertkov O."/>
            <person name="Lapidus A."/>
            <person name="Lucas S."/>
            <person name="Nolan M."/>
            <person name="Del Rio T.G."/>
            <person name="Tice H."/>
            <person name="Cheng J.F."/>
            <person name="Pitluck S."/>
            <person name="Liolios K."/>
            <person name="Ivanova N."/>
            <person name="Tapia R."/>
            <person name="Han C."/>
            <person name="Bruce D."/>
            <person name="Goodwin L."/>
            <person name="Pati A."/>
            <person name="Chen A."/>
            <person name="Palaniappan K."/>
            <person name="Land M."/>
            <person name="Hauser L."/>
            <person name="Chang Y.J."/>
            <person name="Jeffries C.D."/>
            <person name="Detter J.C."/>
            <person name="Rohde M."/>
            <person name="Brambilla E."/>
            <person name="Spring S."/>
            <person name="Goker M."/>
            <person name="Sikorski J."/>
            <person name="Woyke T."/>
            <person name="Bristow J."/>
            <person name="Eisen J.A."/>
            <person name="Markowitz V."/>
            <person name="Hugenholtz P."/>
            <person name="Klenk H.P."/>
            <person name="Kyrpides N.C."/>
        </authorList>
    </citation>
    <scope>NUCLEOTIDE SEQUENCE [LARGE SCALE GENOMIC DNA]</scope>
    <source>
        <strain evidence="2">DSM 11293 / JCM 15392 / SEBR 4228</strain>
    </source>
</reference>
<name>E1R1T5_SEDSS</name>
<dbReference type="eggNOG" id="COG0457">
    <property type="taxonomic scope" value="Bacteria"/>
</dbReference>
<dbReference type="EMBL" id="CP002116">
    <property type="protein sequence ID" value="ADK81461.1"/>
    <property type="molecule type" value="Genomic_DNA"/>
</dbReference>
<proteinExistence type="predicted"/>
<dbReference type="STRING" id="573413.Spirs_2346"/>
<dbReference type="RefSeq" id="WP_013254924.1">
    <property type="nucleotide sequence ID" value="NC_014364.1"/>
</dbReference>
<dbReference type="KEGG" id="ssm:Spirs_2346"/>
<dbReference type="AlphaFoldDB" id="E1R1T5"/>
<dbReference type="InterPro" id="IPR011990">
    <property type="entry name" value="TPR-like_helical_dom_sf"/>
</dbReference>
<dbReference type="Proteomes" id="UP000002318">
    <property type="component" value="Chromosome"/>
</dbReference>
<gene>
    <name evidence="1" type="ordered locus">Spirs_2346</name>
</gene>
<dbReference type="SUPFAM" id="SSF48452">
    <property type="entry name" value="TPR-like"/>
    <property type="match status" value="1"/>
</dbReference>
<sequence>MVDVLIEINGLEQLKVIEPELINELCSSLDHLFLGSAIGAPRNFGSVLLYRFSPGKRELGGLFEKFLHGWSLLEAKARKLRGLNFVVVKEEFGDDEELEAKLWSYLFTVKPDGSFWMEPSAAELFSPFAELSEVERGFLVTGSRKEGTDNHDSILTFLDGHCSMDGLLDSFTPFLNGEKTGILFLWGPPGSGKIHALDYLRRHIAFRKKDLPFLRIEPPEGFTGVGVPLLEAMVRRGWKGIASALSPGSKVCWNSLFHLLERDPETVRREDAELIFGLYLEAYVAEMKAALLPPILFIEGLDRFRRETIRSLSRCFGLHQGKDGLLAVISSRDEELPAEFSDYAVSRIAFQLWHQKELTRMVDEELLIGLDVEKEETAISLYHMGLLLRRGSRGFSGLAATKRLIRELPAFHQKLLYLALITGGLYSAERLRELFGIDSVEPGEFRTIATDLIDMGLLAESELLQPVFPELRDFLKRELGSEGEKLVSFFTAYLSKDKKGAGRNTYRNNSIMVEEQPREQSASWLLDRLGSLVCSGRPSLAAPFFEEATKSLHRLSPGEGELSDHLEALYLLSAIQEGRDSLAKEIISLFNERPEPRDWKIRNLRRLAVGEYLLAVHAYRKAMEPAKAALLELQDLPGTPGEAVANLLLGRVILAMGRIDEAKDYFVIAGEAGFSPDEEDHSEEVALWSALAIFLGGNMSAALREAERGAALARNNGRRQWELYADFLCGRVLFALGRYEEALNRFFICLNNALLYPEEGYFKMIEGWIARCQTYQGKIESAMKRLSPSVDNPEHLFFLSEAAFLDERYDQAFEAIESSCRLEKDRLKLFSRPLPWNWESGFACVEDLAFAVPGGHGVLYQMARAWRGLILSRIGRIEEAKQELSRITREEKLADNDPYSHLYLFFQTLTMSDSGHGGTQEGLDRLTQLSKALRSVQGISSRIEVPVDRQDYLKRNYWNAKLTAQGRAAKLI</sequence>
<organism evidence="1 2">
    <name type="scientific">Sediminispirochaeta smaragdinae (strain DSM 11293 / JCM 15392 / SEBR 4228)</name>
    <name type="common">Spirochaeta smaragdinae</name>
    <dbReference type="NCBI Taxonomy" id="573413"/>
    <lineage>
        <taxon>Bacteria</taxon>
        <taxon>Pseudomonadati</taxon>
        <taxon>Spirochaetota</taxon>
        <taxon>Spirochaetia</taxon>
        <taxon>Spirochaetales</taxon>
        <taxon>Spirochaetaceae</taxon>
        <taxon>Sediminispirochaeta</taxon>
    </lineage>
</organism>
<dbReference type="SUPFAM" id="SSF52540">
    <property type="entry name" value="P-loop containing nucleoside triphosphate hydrolases"/>
    <property type="match status" value="1"/>
</dbReference>